<evidence type="ECO:0000313" key="11">
    <source>
        <dbReference type="EMBL" id="EFZ12402.1"/>
    </source>
</evidence>
<organism>
    <name type="scientific">Solenopsis invicta</name>
    <name type="common">Red imported fire ant</name>
    <name type="synonym">Solenopsis wagneri</name>
    <dbReference type="NCBI Taxonomy" id="13686"/>
    <lineage>
        <taxon>Eukaryota</taxon>
        <taxon>Metazoa</taxon>
        <taxon>Ecdysozoa</taxon>
        <taxon>Arthropoda</taxon>
        <taxon>Hexapoda</taxon>
        <taxon>Insecta</taxon>
        <taxon>Pterygota</taxon>
        <taxon>Neoptera</taxon>
        <taxon>Endopterygota</taxon>
        <taxon>Hymenoptera</taxon>
        <taxon>Apocrita</taxon>
        <taxon>Aculeata</taxon>
        <taxon>Formicoidea</taxon>
        <taxon>Formicidae</taxon>
        <taxon>Myrmicinae</taxon>
        <taxon>Solenopsis</taxon>
    </lineage>
</organism>
<feature type="transmembrane region" description="Helical" evidence="9">
    <location>
        <begin position="6"/>
        <end position="28"/>
    </location>
</feature>
<keyword evidence="8" id="KW-0496">Mitochondrion</keyword>
<evidence type="ECO:0000256" key="3">
    <source>
        <dbReference type="ARBA" id="ARBA00015944"/>
    </source>
</evidence>
<evidence type="ECO:0000256" key="1">
    <source>
        <dbReference type="ARBA" id="ARBA00004141"/>
    </source>
</evidence>
<dbReference type="InterPro" id="IPR000298">
    <property type="entry name" value="Cyt_c_oxidase-like_su3"/>
</dbReference>
<protein>
    <recommendedName>
        <fullName evidence="3 8">Cytochrome c oxidase subunit 3</fullName>
    </recommendedName>
</protein>
<evidence type="ECO:0000256" key="4">
    <source>
        <dbReference type="ARBA" id="ARBA00022692"/>
    </source>
</evidence>
<keyword evidence="7 9" id="KW-0472">Membrane</keyword>
<dbReference type="Pfam" id="PF00510">
    <property type="entry name" value="COX3"/>
    <property type="match status" value="1"/>
</dbReference>
<sequence>MIYAIIAIGFSGFIVWAHHIFTIGLDLLLFLQGLKSSDEFLLSMVLCSLTHQLILADSIYGSTFFIATGFHGLHVIIGTLFLLTCFIRIKYSHFTNHHHFGFEATVLY</sequence>
<evidence type="ECO:0000256" key="9">
    <source>
        <dbReference type="SAM" id="Phobius"/>
    </source>
</evidence>
<evidence type="ECO:0000256" key="6">
    <source>
        <dbReference type="ARBA" id="ARBA00022989"/>
    </source>
</evidence>
<dbReference type="PANTHER" id="PTHR11403:SF7">
    <property type="entry name" value="CYTOCHROME C OXIDASE SUBUNIT 3"/>
    <property type="match status" value="1"/>
</dbReference>
<dbReference type="PROSITE" id="PS50253">
    <property type="entry name" value="COX3"/>
    <property type="match status" value="1"/>
</dbReference>
<dbReference type="InterPro" id="IPR035973">
    <property type="entry name" value="Cyt_c_oxidase_su3-like_sf"/>
</dbReference>
<evidence type="ECO:0000256" key="5">
    <source>
        <dbReference type="ARBA" id="ARBA00022967"/>
    </source>
</evidence>
<dbReference type="SUPFAM" id="SSF81452">
    <property type="entry name" value="Cytochrome c oxidase subunit III-like"/>
    <property type="match status" value="1"/>
</dbReference>
<keyword evidence="6 9" id="KW-1133">Transmembrane helix</keyword>
<dbReference type="GO" id="GO:0016020">
    <property type="term" value="C:membrane"/>
    <property type="evidence" value="ECO:0007669"/>
    <property type="project" value="UniProtKB-SubCell"/>
</dbReference>
<dbReference type="GO" id="GO:0004129">
    <property type="term" value="F:cytochrome-c oxidase activity"/>
    <property type="evidence" value="ECO:0007669"/>
    <property type="project" value="InterPro"/>
</dbReference>
<feature type="transmembrane region" description="Helical" evidence="9">
    <location>
        <begin position="66"/>
        <end position="87"/>
    </location>
</feature>
<evidence type="ECO:0000259" key="10">
    <source>
        <dbReference type="PROSITE" id="PS50253"/>
    </source>
</evidence>
<dbReference type="EMBL" id="GL768072">
    <property type="protein sequence ID" value="EFZ12402.1"/>
    <property type="molecule type" value="Genomic_DNA"/>
</dbReference>
<evidence type="ECO:0000256" key="7">
    <source>
        <dbReference type="ARBA" id="ARBA00023136"/>
    </source>
</evidence>
<dbReference type="GO" id="GO:0006123">
    <property type="term" value="P:mitochondrial electron transport, cytochrome c to oxygen"/>
    <property type="evidence" value="ECO:0007669"/>
    <property type="project" value="TreeGrafter"/>
</dbReference>
<dbReference type="PANTHER" id="PTHR11403">
    <property type="entry name" value="CYTOCHROME C OXIDASE SUBUNIT III"/>
    <property type="match status" value="1"/>
</dbReference>
<comment type="subcellular location">
    <subcellularLocation>
        <location evidence="1">Membrane</location>
        <topology evidence="1">Multi-pass membrane protein</topology>
    </subcellularLocation>
</comment>
<dbReference type="AlphaFoldDB" id="E9J450"/>
<comment type="similarity">
    <text evidence="2 8">Belongs to the cytochrome c oxidase subunit 3 family.</text>
</comment>
<comment type="function">
    <text evidence="8">Component of the cytochrome c oxidase, the last enzyme in the mitochondrial electron transport chain which drives oxidative phosphorylation. The respiratory chain contains 3 multisubunit complexes succinate dehydrogenase (complex II, CII), ubiquinol-cytochrome c oxidoreductase (cytochrome b-c1 complex, complex III, CIII) and cytochrome c oxidase (complex IV, CIV), that cooperate to transfer electrons derived from NADH and succinate to molecular oxygen, creating an electrochemical gradient over the inner membrane that drives transmembrane transport and the ATP synthase. Cytochrome c oxidase is the component of the respiratory chain that catalyzes the reduction of oxygen to water. Electrons originating from reduced cytochrome c in the intermembrane space (IMS) are transferred via the dinuclear copper A center (CU(A)) of subunit 2 and heme A of subunit 1 to the active site in subunit 1, a binuclear center (BNC) formed by heme A3 and copper B (CU(B)). The BNC reduces molecular oxygen to 2 water molecules using 4 electrons from cytochrome c in the IMS and 4 protons from the mitochondrial matrix.</text>
</comment>
<dbReference type="HOGENOM" id="CLU_2200212_0_0_1"/>
<feature type="domain" description="Heme-copper oxidase subunit III family profile" evidence="10">
    <location>
        <begin position="1"/>
        <end position="108"/>
    </location>
</feature>
<feature type="non-terminal residue" evidence="11">
    <location>
        <position position="108"/>
    </location>
</feature>
<gene>
    <name evidence="11" type="ORF">SINV_09397</name>
</gene>
<name>E9J450_SOLIN</name>
<reference evidence="11" key="1">
    <citation type="journal article" date="2011" name="Proc. Natl. Acad. Sci. U.S.A.">
        <title>The genome of the fire ant Solenopsis invicta.</title>
        <authorList>
            <person name="Wurm Y."/>
            <person name="Wang J."/>
            <person name="Riba-Grognuz O."/>
            <person name="Corona M."/>
            <person name="Nygaard S."/>
            <person name="Hunt B.G."/>
            <person name="Ingram K.K."/>
            <person name="Falquet L."/>
            <person name="Nipitwattanaphon M."/>
            <person name="Gotzek D."/>
            <person name="Dijkstra M.B."/>
            <person name="Oettler J."/>
            <person name="Comtesse F."/>
            <person name="Shih C.J."/>
            <person name="Wu W.J."/>
            <person name="Yang C.C."/>
            <person name="Thomas J."/>
            <person name="Beaudoing E."/>
            <person name="Pradervand S."/>
            <person name="Flegel V."/>
            <person name="Cook E.D."/>
            <person name="Fabbretti R."/>
            <person name="Stockinger H."/>
            <person name="Long L."/>
            <person name="Farmerie W.G."/>
            <person name="Oakey J."/>
            <person name="Boomsma J.J."/>
            <person name="Pamilo P."/>
            <person name="Yi S.V."/>
            <person name="Heinze J."/>
            <person name="Goodisman M.A."/>
            <person name="Farinelli L."/>
            <person name="Harshman K."/>
            <person name="Hulo N."/>
            <person name="Cerutti L."/>
            <person name="Xenarios I."/>
            <person name="Shoemaker D."/>
            <person name="Keller L."/>
        </authorList>
    </citation>
    <scope>NUCLEOTIDE SEQUENCE [LARGE SCALE GENOMIC DNA]</scope>
</reference>
<dbReference type="InterPro" id="IPR013833">
    <property type="entry name" value="Cyt_c_oxidase_su3_a-hlx"/>
</dbReference>
<dbReference type="InterPro" id="IPR024791">
    <property type="entry name" value="Cyt_c/ubiquinol_Oxase_su3"/>
</dbReference>
<evidence type="ECO:0000256" key="8">
    <source>
        <dbReference type="RuleBase" id="RU003375"/>
    </source>
</evidence>
<proteinExistence type="inferred from homology"/>
<dbReference type="Gene3D" id="1.20.120.80">
    <property type="entry name" value="Cytochrome c oxidase, subunit III, four-helix bundle"/>
    <property type="match status" value="1"/>
</dbReference>
<evidence type="ECO:0000256" key="2">
    <source>
        <dbReference type="ARBA" id="ARBA00010581"/>
    </source>
</evidence>
<keyword evidence="4 8" id="KW-0812">Transmembrane</keyword>
<dbReference type="GO" id="GO:0005739">
    <property type="term" value="C:mitochondrion"/>
    <property type="evidence" value="ECO:0007669"/>
    <property type="project" value="TreeGrafter"/>
</dbReference>
<accession>E9J450</accession>
<keyword evidence="5" id="KW-1278">Translocase</keyword>